<dbReference type="GO" id="GO:0016020">
    <property type="term" value="C:membrane"/>
    <property type="evidence" value="ECO:0007669"/>
    <property type="project" value="TreeGrafter"/>
</dbReference>
<accession>A0A385SUF6</accession>
<dbReference type="Gene3D" id="3.40.50.1820">
    <property type="entry name" value="alpha/beta hydrolase"/>
    <property type="match status" value="1"/>
</dbReference>
<evidence type="ECO:0000313" key="3">
    <source>
        <dbReference type="EMBL" id="AYB34839.1"/>
    </source>
</evidence>
<keyword evidence="1 3" id="KW-0378">Hydrolase</keyword>
<dbReference type="RefSeq" id="WP_119758092.1">
    <property type="nucleotide sequence ID" value="NZ_CP032382.1"/>
</dbReference>
<dbReference type="InterPro" id="IPR000073">
    <property type="entry name" value="AB_hydrolase_1"/>
</dbReference>
<organism evidence="3 4">
    <name type="scientific">Chryseolinea soli</name>
    <dbReference type="NCBI Taxonomy" id="2321403"/>
    <lineage>
        <taxon>Bacteria</taxon>
        <taxon>Pseudomonadati</taxon>
        <taxon>Bacteroidota</taxon>
        <taxon>Cytophagia</taxon>
        <taxon>Cytophagales</taxon>
        <taxon>Fulvivirgaceae</taxon>
        <taxon>Chryseolinea</taxon>
    </lineage>
</organism>
<dbReference type="SUPFAM" id="SSF53474">
    <property type="entry name" value="alpha/beta-Hydrolases"/>
    <property type="match status" value="1"/>
</dbReference>
<keyword evidence="4" id="KW-1185">Reference proteome</keyword>
<evidence type="ECO:0000259" key="2">
    <source>
        <dbReference type="Pfam" id="PF12697"/>
    </source>
</evidence>
<dbReference type="GO" id="GO:0016787">
    <property type="term" value="F:hydrolase activity"/>
    <property type="evidence" value="ECO:0007669"/>
    <property type="project" value="UniProtKB-KW"/>
</dbReference>
<protein>
    <submittedName>
        <fullName evidence="3">Alpha/beta hydrolase</fullName>
    </submittedName>
</protein>
<dbReference type="KEGG" id="chk:D4L85_31545"/>
<dbReference type="InterPro" id="IPR050266">
    <property type="entry name" value="AB_hydrolase_sf"/>
</dbReference>
<dbReference type="Proteomes" id="UP000266183">
    <property type="component" value="Chromosome"/>
</dbReference>
<evidence type="ECO:0000256" key="1">
    <source>
        <dbReference type="ARBA" id="ARBA00022801"/>
    </source>
</evidence>
<proteinExistence type="predicted"/>
<reference evidence="4" key="1">
    <citation type="submission" date="2018-09" db="EMBL/GenBank/DDBJ databases">
        <title>Chryseolinea sp. KIS68-18 isolated from soil.</title>
        <authorList>
            <person name="Weon H.-Y."/>
            <person name="Kwon S.-W."/>
            <person name="Lee S.A."/>
        </authorList>
    </citation>
    <scope>NUCLEOTIDE SEQUENCE [LARGE SCALE GENOMIC DNA]</scope>
    <source>
        <strain evidence="4">KIS68-18</strain>
    </source>
</reference>
<name>A0A385SUF6_9BACT</name>
<gene>
    <name evidence="3" type="ORF">D4L85_31545</name>
</gene>
<evidence type="ECO:0000313" key="4">
    <source>
        <dbReference type="Proteomes" id="UP000266183"/>
    </source>
</evidence>
<dbReference type="PRINTS" id="PR00111">
    <property type="entry name" value="ABHYDROLASE"/>
</dbReference>
<dbReference type="OrthoDB" id="9799612at2"/>
<dbReference type="EMBL" id="CP032382">
    <property type="protein sequence ID" value="AYB34839.1"/>
    <property type="molecule type" value="Genomic_DNA"/>
</dbReference>
<dbReference type="Pfam" id="PF12697">
    <property type="entry name" value="Abhydrolase_6"/>
    <property type="match status" value="1"/>
</dbReference>
<dbReference type="AlphaFoldDB" id="A0A385SUF6"/>
<feature type="domain" description="AB hydrolase-1" evidence="2">
    <location>
        <begin position="22"/>
        <end position="249"/>
    </location>
</feature>
<dbReference type="PANTHER" id="PTHR43798">
    <property type="entry name" value="MONOACYLGLYCEROL LIPASE"/>
    <property type="match status" value="1"/>
</dbReference>
<sequence length="257" mass="28304">MKYQVNNTTLHIVDEGKHSPTLLFLHFWGGSSRTWTEVAGLLSDRYRTIRYDHRGWGESDKPDNGYDIKTLASDALALIAQLNLDSFVLVGHSMGGKVAQYVAARQPKGLRKLILVAPSPATPTIFPQEALNNMMNAYTTEAGINKTIDQVFQAGNINSTIRIRTIEDMKKHSKASRISWPNIALSEDASEGLSNINVPTLIIAGEKDVVDTPARLEHEVKDRIPGSSMVTIPQVGHLMMLQAPEPVAAFIDSFAKQ</sequence>
<dbReference type="InterPro" id="IPR029058">
    <property type="entry name" value="AB_hydrolase_fold"/>
</dbReference>
<dbReference type="PANTHER" id="PTHR43798:SF31">
    <property type="entry name" value="AB HYDROLASE SUPERFAMILY PROTEIN YCLE"/>
    <property type="match status" value="1"/>
</dbReference>